<dbReference type="RefSeq" id="WP_129458755.1">
    <property type="nucleotide sequence ID" value="NZ_PPCV01000005.1"/>
</dbReference>
<organism evidence="2 3">
    <name type="scientific">Propioniciclava flava</name>
    <dbReference type="NCBI Taxonomy" id="2072026"/>
    <lineage>
        <taxon>Bacteria</taxon>
        <taxon>Bacillati</taxon>
        <taxon>Actinomycetota</taxon>
        <taxon>Actinomycetes</taxon>
        <taxon>Propionibacteriales</taxon>
        <taxon>Propionibacteriaceae</taxon>
        <taxon>Propioniciclava</taxon>
    </lineage>
</organism>
<dbReference type="Proteomes" id="UP000290624">
    <property type="component" value="Unassembled WGS sequence"/>
</dbReference>
<proteinExistence type="predicted"/>
<reference evidence="2 3" key="1">
    <citation type="submission" date="2018-01" db="EMBL/GenBank/DDBJ databases">
        <title>Lactibacter flavus gen. nov., sp. nov., a novel bacterium of the family Propionibacteriaceae isolated from raw milk and dairy products.</title>
        <authorList>
            <person name="Wenning M."/>
            <person name="Breitenwieser F."/>
            <person name="Huptas C."/>
            <person name="von Neubeck M."/>
            <person name="Busse H.-J."/>
            <person name="Scherer S."/>
        </authorList>
    </citation>
    <scope>NUCLEOTIDE SEQUENCE [LARGE SCALE GENOMIC DNA]</scope>
    <source>
        <strain evidence="2 3">VG341</strain>
    </source>
</reference>
<evidence type="ECO:0000256" key="1">
    <source>
        <dbReference type="SAM" id="MobiDB-lite"/>
    </source>
</evidence>
<protein>
    <submittedName>
        <fullName evidence="2">Uncharacterized protein</fullName>
    </submittedName>
</protein>
<keyword evidence="3" id="KW-1185">Reference proteome</keyword>
<evidence type="ECO:0000313" key="3">
    <source>
        <dbReference type="Proteomes" id="UP000290624"/>
    </source>
</evidence>
<dbReference type="EMBL" id="PPCV01000005">
    <property type="protein sequence ID" value="RXW32015.1"/>
    <property type="molecule type" value="Genomic_DNA"/>
</dbReference>
<dbReference type="AlphaFoldDB" id="A0A4Q2EJ79"/>
<sequence>MIAVSVLLLGVAFFYTQRVAKAEDQGSTLQVGADAAALAGAYQTIDNAPGWLADLVNGGALPAGGSGQGAASDFAIRNGGSLVGYHYAASVDRIEVQVKSKGVLESGSREVSVAAARIGKRVAACVLPANPAPASTSTSQPGEEAAPTKAPSVTGVATCGEVKVPVKVDPDSGKVTITLTDTQIRALFTASLAA</sequence>
<comment type="caution">
    <text evidence="2">The sequence shown here is derived from an EMBL/GenBank/DDBJ whole genome shotgun (WGS) entry which is preliminary data.</text>
</comment>
<evidence type="ECO:0000313" key="2">
    <source>
        <dbReference type="EMBL" id="RXW32015.1"/>
    </source>
</evidence>
<gene>
    <name evidence="2" type="ORF">C1706_08185</name>
</gene>
<name>A0A4Q2EJ79_9ACTN</name>
<feature type="region of interest" description="Disordered" evidence="1">
    <location>
        <begin position="130"/>
        <end position="152"/>
    </location>
</feature>
<accession>A0A4Q2EJ79</accession>